<evidence type="ECO:0008006" key="6">
    <source>
        <dbReference type="Google" id="ProtNLM"/>
    </source>
</evidence>
<feature type="region of interest" description="Disordered" evidence="1">
    <location>
        <begin position="171"/>
        <end position="215"/>
    </location>
</feature>
<proteinExistence type="predicted"/>
<keyword evidence="5" id="KW-1185">Reference proteome</keyword>
<dbReference type="Proteomes" id="UP000275408">
    <property type="component" value="Unassembled WGS sequence"/>
</dbReference>
<name>A0A3M6TD11_POCDA</name>
<organism evidence="4 5">
    <name type="scientific">Pocillopora damicornis</name>
    <name type="common">Cauliflower coral</name>
    <name type="synonym">Millepora damicornis</name>
    <dbReference type="NCBI Taxonomy" id="46731"/>
    <lineage>
        <taxon>Eukaryota</taxon>
        <taxon>Metazoa</taxon>
        <taxon>Cnidaria</taxon>
        <taxon>Anthozoa</taxon>
        <taxon>Hexacorallia</taxon>
        <taxon>Scleractinia</taxon>
        <taxon>Astrocoeniina</taxon>
        <taxon>Pocilloporidae</taxon>
        <taxon>Pocillopora</taxon>
    </lineage>
</organism>
<keyword evidence="2" id="KW-0472">Membrane</keyword>
<evidence type="ECO:0000256" key="3">
    <source>
        <dbReference type="SAM" id="SignalP"/>
    </source>
</evidence>
<reference evidence="4 5" key="1">
    <citation type="journal article" date="2018" name="Sci. Rep.">
        <title>Comparative analysis of the Pocillopora damicornis genome highlights role of immune system in coral evolution.</title>
        <authorList>
            <person name="Cunning R."/>
            <person name="Bay R.A."/>
            <person name="Gillette P."/>
            <person name="Baker A.C."/>
            <person name="Traylor-Knowles N."/>
        </authorList>
    </citation>
    <scope>NUCLEOTIDE SEQUENCE [LARGE SCALE GENOMIC DNA]</scope>
    <source>
        <strain evidence="4">RSMAS</strain>
        <tissue evidence="4">Whole animal</tissue>
    </source>
</reference>
<evidence type="ECO:0000256" key="2">
    <source>
        <dbReference type="SAM" id="Phobius"/>
    </source>
</evidence>
<sequence>MAMGCGAILDTSSTEGLLSKWPVNMKFLLCGLVCILTLIQAPVATAGDVCDDPRVTVTVNSGVDAKLYYNRSNHEDDQHFRGYRAYAHSSVFAFLNKTGLDGACTHPVKEICLQGKAEFKKVNQSLLMIEIFNVAVNDSGKYKVVALFSYTHNDTETEKCLQVHHLNVSDNSTGTTTSPVPPSTQVYSPSSSPETTTSPVPQSTQVYSSSSSSGPCRQTLAIVFGILFAITLLITLFLFYRLIKLKKQNSGEPNNDEMALNHAPAYDQPDNRMA</sequence>
<feature type="signal peptide" evidence="3">
    <location>
        <begin position="1"/>
        <end position="46"/>
    </location>
</feature>
<dbReference type="EMBL" id="RCHS01003843">
    <property type="protein sequence ID" value="RMX39260.1"/>
    <property type="molecule type" value="Genomic_DNA"/>
</dbReference>
<evidence type="ECO:0000313" key="5">
    <source>
        <dbReference type="Proteomes" id="UP000275408"/>
    </source>
</evidence>
<keyword evidence="2" id="KW-0812">Transmembrane</keyword>
<gene>
    <name evidence="4" type="ORF">pdam_00018983</name>
</gene>
<feature type="transmembrane region" description="Helical" evidence="2">
    <location>
        <begin position="220"/>
        <end position="240"/>
    </location>
</feature>
<accession>A0A3M6TD11</accession>
<feature type="chain" id="PRO_5018001501" description="Immunoglobulin V-set domain-containing protein" evidence="3">
    <location>
        <begin position="47"/>
        <end position="274"/>
    </location>
</feature>
<evidence type="ECO:0000256" key="1">
    <source>
        <dbReference type="SAM" id="MobiDB-lite"/>
    </source>
</evidence>
<protein>
    <recommendedName>
        <fullName evidence="6">Immunoglobulin V-set domain-containing protein</fullName>
    </recommendedName>
</protein>
<feature type="region of interest" description="Disordered" evidence="1">
    <location>
        <begin position="249"/>
        <end position="274"/>
    </location>
</feature>
<dbReference type="AlphaFoldDB" id="A0A3M6TD11"/>
<feature type="compositionally biased region" description="Low complexity" evidence="1">
    <location>
        <begin position="172"/>
        <end position="213"/>
    </location>
</feature>
<comment type="caution">
    <text evidence="4">The sequence shown here is derived from an EMBL/GenBank/DDBJ whole genome shotgun (WGS) entry which is preliminary data.</text>
</comment>
<keyword evidence="2" id="KW-1133">Transmembrane helix</keyword>
<evidence type="ECO:0000313" key="4">
    <source>
        <dbReference type="EMBL" id="RMX39260.1"/>
    </source>
</evidence>
<keyword evidence="3" id="KW-0732">Signal</keyword>
<dbReference type="OrthoDB" id="10512293at2759"/>